<dbReference type="InterPro" id="IPR006145">
    <property type="entry name" value="PsdUridine_synth_RsuA/RluA"/>
</dbReference>
<comment type="similarity">
    <text evidence="1">Belongs to the pseudouridine synthase RluA family.</text>
</comment>
<evidence type="ECO:0000313" key="3">
    <source>
        <dbReference type="EMBL" id="CAE8586542.1"/>
    </source>
</evidence>
<feature type="domain" description="Pseudouridine synthase RsuA/RluA-like" evidence="2">
    <location>
        <begin position="681"/>
        <end position="841"/>
    </location>
</feature>
<dbReference type="Pfam" id="PF00849">
    <property type="entry name" value="PseudoU_synth_2"/>
    <property type="match status" value="1"/>
</dbReference>
<dbReference type="EMBL" id="CAJNNV010002118">
    <property type="protein sequence ID" value="CAE8586542.1"/>
    <property type="molecule type" value="Genomic_DNA"/>
</dbReference>
<dbReference type="PANTHER" id="PTHR21600:SF87">
    <property type="entry name" value="RNA PSEUDOURIDYLATE SYNTHASE DOMAIN-CONTAINING PROTEIN 1"/>
    <property type="match status" value="1"/>
</dbReference>
<accession>A0A813DFW7</accession>
<dbReference type="Proteomes" id="UP000654075">
    <property type="component" value="Unassembled WGS sequence"/>
</dbReference>
<dbReference type="AlphaFoldDB" id="A0A813DFW7"/>
<dbReference type="SUPFAM" id="SSF55120">
    <property type="entry name" value="Pseudouridine synthase"/>
    <property type="match status" value="1"/>
</dbReference>
<feature type="non-terminal residue" evidence="3">
    <location>
        <position position="935"/>
    </location>
</feature>
<comment type="caution">
    <text evidence="3">The sequence shown here is derived from an EMBL/GenBank/DDBJ whole genome shotgun (WGS) entry which is preliminary data.</text>
</comment>
<evidence type="ECO:0000256" key="1">
    <source>
        <dbReference type="ARBA" id="ARBA00010876"/>
    </source>
</evidence>
<protein>
    <recommendedName>
        <fullName evidence="2">Pseudouridine synthase RsuA/RluA-like domain-containing protein</fullName>
    </recommendedName>
</protein>
<name>A0A813DFW7_POLGL</name>
<dbReference type="GO" id="GO:0003723">
    <property type="term" value="F:RNA binding"/>
    <property type="evidence" value="ECO:0007669"/>
    <property type="project" value="InterPro"/>
</dbReference>
<dbReference type="Gene3D" id="3.30.2350.10">
    <property type="entry name" value="Pseudouridine synthase"/>
    <property type="match status" value="1"/>
</dbReference>
<sequence>MVLVPPSGWAVTWGHTPPQACSSNFAGAPVACLVSRQQSLRLVVSAGPKTPRQSAGRPAEGPPANWLEADQALALALTGTAVALRRLQTFQSKDDSGVSLQFKSAQRLVGLVSSASRKAKLNLRDVTGILVDISYVYAQDPRSQLQHLTDRCLGEIHEQLKASKIAAPRDLANVAWALARVATKSGAKDEVSGLGPAGGGSLAATVLSQVSKASSALVEEFSQLELSKLALHRLADFTPHSLSNLAWAGARLAFGGPEGDFFSCEKNRRVRAARALQLAVGMGHGLPRFVRQQPEELPVQREVVDKEDTLLFFHCRLELRPTNQVDLYHSVQKAMDAAECPDLWHAVAVACESQELSNLFWSFGRLRGISGLRIICLARLAKSEEQAFAKLSVAHRPLFEAAEVAAMVRLSDFSAKALAGLAWAWATANLVASERIGLLPAIGSLLAERLLELAPQEIANSAWAFAVLKLADSGLPLLTALAEHRAEEDLLSDWAIRDLANVLWACATLSCGRGPVAQLSEAIACESVRKLEGSSPQDLANLAWAFAPLRIAEPSSAELVSVAAGRLSELTASGFANLSWAFATSATSWALPEATWCGVSLELSHRLVSLEAIAVAGNSSVSNNNNNKTNIGLLDLAQAVVSTVWALNFADALDAPLAEAARAALLQAGRAMDAKAREDRLVVYKPPGWEVDSSVEVGTDGAHSLSKFVSSVCPPSFRALASDLVHGRGFVHRLDVPSSGLILVALTCEAYYDLRFQLSSGGVARDYVVLCHGWAAPELRKISAPIDSREGQSSRILLHGKPSTTLVRVLGHASYAGCALSLILARICTGRKHQIRLHLAHLGHPTVCDGRYTSGATASSDKGWCQRNFLHRYRLAFRDLAGVAREVVTPLSPDLLVSLSLVAREGALRDSGSKKAVEAWLKDFPRSWSEYSALA</sequence>
<dbReference type="OrthoDB" id="428753at2759"/>
<organism evidence="3 4">
    <name type="scientific">Polarella glacialis</name>
    <name type="common">Dinoflagellate</name>
    <dbReference type="NCBI Taxonomy" id="89957"/>
    <lineage>
        <taxon>Eukaryota</taxon>
        <taxon>Sar</taxon>
        <taxon>Alveolata</taxon>
        <taxon>Dinophyceae</taxon>
        <taxon>Suessiales</taxon>
        <taxon>Suessiaceae</taxon>
        <taxon>Polarella</taxon>
    </lineage>
</organism>
<evidence type="ECO:0000259" key="2">
    <source>
        <dbReference type="Pfam" id="PF00849"/>
    </source>
</evidence>
<dbReference type="PANTHER" id="PTHR21600">
    <property type="entry name" value="MITOCHONDRIAL RNA PSEUDOURIDINE SYNTHASE"/>
    <property type="match status" value="1"/>
</dbReference>
<dbReference type="GO" id="GO:0000455">
    <property type="term" value="P:enzyme-directed rRNA pseudouridine synthesis"/>
    <property type="evidence" value="ECO:0007669"/>
    <property type="project" value="TreeGrafter"/>
</dbReference>
<evidence type="ECO:0000313" key="4">
    <source>
        <dbReference type="Proteomes" id="UP000654075"/>
    </source>
</evidence>
<reference evidence="3" key="1">
    <citation type="submission" date="2021-02" db="EMBL/GenBank/DDBJ databases">
        <authorList>
            <person name="Dougan E. K."/>
            <person name="Rhodes N."/>
            <person name="Thang M."/>
            <person name="Chan C."/>
        </authorList>
    </citation>
    <scope>NUCLEOTIDE SEQUENCE</scope>
</reference>
<dbReference type="InterPro" id="IPR050188">
    <property type="entry name" value="RluA_PseudoU_synthase"/>
</dbReference>
<dbReference type="InterPro" id="IPR020103">
    <property type="entry name" value="PsdUridine_synth_cat_dom_sf"/>
</dbReference>
<keyword evidence="4" id="KW-1185">Reference proteome</keyword>
<proteinExistence type="inferred from homology"/>
<dbReference type="GO" id="GO:0009982">
    <property type="term" value="F:pseudouridine synthase activity"/>
    <property type="evidence" value="ECO:0007669"/>
    <property type="project" value="InterPro"/>
</dbReference>
<dbReference type="CDD" id="cd02869">
    <property type="entry name" value="PseudoU_synth_RluA_like"/>
    <property type="match status" value="1"/>
</dbReference>
<gene>
    <name evidence="3" type="ORF">PGLA1383_LOCUS5398</name>
</gene>